<sequence>MDLTGFCYCICSN</sequence>
<evidence type="ECO:0000313" key="2">
    <source>
        <dbReference type="Proteomes" id="UP000032142"/>
    </source>
</evidence>
<gene>
    <name evidence="1" type="ORF">F383_15171</name>
</gene>
<protein>
    <submittedName>
        <fullName evidence="1">Uncharacterized protein</fullName>
    </submittedName>
</protein>
<dbReference type="EMBL" id="KN390512">
    <property type="protein sequence ID" value="KHG09344.1"/>
    <property type="molecule type" value="Genomic_DNA"/>
</dbReference>
<name>A0A0B0NC37_GOSAR</name>
<proteinExistence type="predicted"/>
<reference evidence="2" key="1">
    <citation type="submission" date="2014-09" db="EMBL/GenBank/DDBJ databases">
        <authorList>
            <person name="Mudge J."/>
            <person name="Ramaraj T."/>
            <person name="Lindquist I.E."/>
            <person name="Bharti A.K."/>
            <person name="Sundararajan A."/>
            <person name="Cameron C.T."/>
            <person name="Woodward J.E."/>
            <person name="May G.D."/>
            <person name="Brubaker C."/>
            <person name="Broadhvest J."/>
            <person name="Wilkins T.A."/>
        </authorList>
    </citation>
    <scope>NUCLEOTIDE SEQUENCE</scope>
    <source>
        <strain evidence="2">cv. AKA8401</strain>
    </source>
</reference>
<keyword evidence="2" id="KW-1185">Reference proteome</keyword>
<evidence type="ECO:0000313" key="1">
    <source>
        <dbReference type="EMBL" id="KHG09344.1"/>
    </source>
</evidence>
<accession>A0A0B0NC37</accession>
<organism evidence="1 2">
    <name type="scientific">Gossypium arboreum</name>
    <name type="common">Tree cotton</name>
    <name type="synonym">Gossypium nanking</name>
    <dbReference type="NCBI Taxonomy" id="29729"/>
    <lineage>
        <taxon>Eukaryota</taxon>
        <taxon>Viridiplantae</taxon>
        <taxon>Streptophyta</taxon>
        <taxon>Embryophyta</taxon>
        <taxon>Tracheophyta</taxon>
        <taxon>Spermatophyta</taxon>
        <taxon>Magnoliopsida</taxon>
        <taxon>eudicotyledons</taxon>
        <taxon>Gunneridae</taxon>
        <taxon>Pentapetalae</taxon>
        <taxon>rosids</taxon>
        <taxon>malvids</taxon>
        <taxon>Malvales</taxon>
        <taxon>Malvaceae</taxon>
        <taxon>Malvoideae</taxon>
        <taxon>Gossypium</taxon>
    </lineage>
</organism>
<dbReference type="Proteomes" id="UP000032142">
    <property type="component" value="Unassembled WGS sequence"/>
</dbReference>